<protein>
    <recommendedName>
        <fullName evidence="1">Reverse transcriptase domain-containing protein</fullName>
    </recommendedName>
</protein>
<dbReference type="InterPro" id="IPR043502">
    <property type="entry name" value="DNA/RNA_pol_sf"/>
</dbReference>
<dbReference type="InterPro" id="IPR000477">
    <property type="entry name" value="RT_dom"/>
</dbReference>
<feature type="domain" description="Reverse transcriptase" evidence="1">
    <location>
        <begin position="1"/>
        <end position="149"/>
    </location>
</feature>
<evidence type="ECO:0000313" key="3">
    <source>
        <dbReference type="Proteomes" id="UP001374579"/>
    </source>
</evidence>
<dbReference type="SUPFAM" id="SSF56672">
    <property type="entry name" value="DNA/RNA polymerases"/>
    <property type="match status" value="1"/>
</dbReference>
<dbReference type="Proteomes" id="UP001374579">
    <property type="component" value="Unassembled WGS sequence"/>
</dbReference>
<sequence>MRHYGISEKFISLIRGTYQDMKCRVAHAGQLFDSFDVKTGVRQGCILSPFLFLLAIDWIMKTTTAGRRNGIQWTLFDQLEDLDFADDLALLSHNHAQMQDKTTHLETISAGVGLKINKRKTELIKTSTTADNPVMIKEVESFVYLGNVIDGQGGSDRDVKARIGRMHKLTYESSFPCLGYQTMASAKGKPVTVSELHSFLRERGVTFSDYRKHEVSDLVQKAFEIKLPIDPEALK</sequence>
<keyword evidence="3" id="KW-1185">Reference proteome</keyword>
<dbReference type="PANTHER" id="PTHR47027:SF25">
    <property type="entry name" value="REVERSE TRANSCRIPTASE DOMAIN-CONTAINING PROTEIN"/>
    <property type="match status" value="1"/>
</dbReference>
<evidence type="ECO:0000259" key="1">
    <source>
        <dbReference type="PROSITE" id="PS50878"/>
    </source>
</evidence>
<proteinExistence type="predicted"/>
<dbReference type="Pfam" id="PF00078">
    <property type="entry name" value="RVT_1"/>
    <property type="match status" value="1"/>
</dbReference>
<dbReference type="PANTHER" id="PTHR47027">
    <property type="entry name" value="REVERSE TRANSCRIPTASE DOMAIN-CONTAINING PROTEIN"/>
    <property type="match status" value="1"/>
</dbReference>
<dbReference type="AlphaFoldDB" id="A0AAN9BCZ1"/>
<organism evidence="2 3">
    <name type="scientific">Littorina saxatilis</name>
    <dbReference type="NCBI Taxonomy" id="31220"/>
    <lineage>
        <taxon>Eukaryota</taxon>
        <taxon>Metazoa</taxon>
        <taxon>Spiralia</taxon>
        <taxon>Lophotrochozoa</taxon>
        <taxon>Mollusca</taxon>
        <taxon>Gastropoda</taxon>
        <taxon>Caenogastropoda</taxon>
        <taxon>Littorinimorpha</taxon>
        <taxon>Littorinoidea</taxon>
        <taxon>Littorinidae</taxon>
        <taxon>Littorina</taxon>
    </lineage>
</organism>
<gene>
    <name evidence="2" type="ORF">V1264_018213</name>
</gene>
<comment type="caution">
    <text evidence="2">The sequence shown here is derived from an EMBL/GenBank/DDBJ whole genome shotgun (WGS) entry which is preliminary data.</text>
</comment>
<evidence type="ECO:0000313" key="2">
    <source>
        <dbReference type="EMBL" id="KAK7103282.1"/>
    </source>
</evidence>
<name>A0AAN9BCZ1_9CAEN</name>
<dbReference type="EMBL" id="JBAMIC010000008">
    <property type="protein sequence ID" value="KAK7103282.1"/>
    <property type="molecule type" value="Genomic_DNA"/>
</dbReference>
<dbReference type="PROSITE" id="PS50878">
    <property type="entry name" value="RT_POL"/>
    <property type="match status" value="1"/>
</dbReference>
<reference evidence="2 3" key="1">
    <citation type="submission" date="2024-02" db="EMBL/GenBank/DDBJ databases">
        <title>Chromosome-scale genome assembly of the rough periwinkle Littorina saxatilis.</title>
        <authorList>
            <person name="De Jode A."/>
            <person name="Faria R."/>
            <person name="Formenti G."/>
            <person name="Sims Y."/>
            <person name="Smith T.P."/>
            <person name="Tracey A."/>
            <person name="Wood J.M.D."/>
            <person name="Zagrodzka Z.B."/>
            <person name="Johannesson K."/>
            <person name="Butlin R.K."/>
            <person name="Leder E.H."/>
        </authorList>
    </citation>
    <scope>NUCLEOTIDE SEQUENCE [LARGE SCALE GENOMIC DNA]</scope>
    <source>
        <strain evidence="2">Snail1</strain>
        <tissue evidence="2">Muscle</tissue>
    </source>
</reference>
<accession>A0AAN9BCZ1</accession>